<comment type="caution">
    <text evidence="1">The sequence shown here is derived from an EMBL/GenBank/DDBJ whole genome shotgun (WGS) entry which is preliminary data.</text>
</comment>
<accession>A0A9P5Y1B9</accession>
<organism evidence="1 2">
    <name type="scientific">Collybia nuda</name>
    <dbReference type="NCBI Taxonomy" id="64659"/>
    <lineage>
        <taxon>Eukaryota</taxon>
        <taxon>Fungi</taxon>
        <taxon>Dikarya</taxon>
        <taxon>Basidiomycota</taxon>
        <taxon>Agaricomycotina</taxon>
        <taxon>Agaricomycetes</taxon>
        <taxon>Agaricomycetidae</taxon>
        <taxon>Agaricales</taxon>
        <taxon>Tricholomatineae</taxon>
        <taxon>Clitocybaceae</taxon>
        <taxon>Collybia</taxon>
    </lineage>
</organism>
<gene>
    <name evidence="1" type="ORF">BDZ94DRAFT_1263433</name>
</gene>
<evidence type="ECO:0000313" key="1">
    <source>
        <dbReference type="EMBL" id="KAF9461478.1"/>
    </source>
</evidence>
<dbReference type="OrthoDB" id="3211970at2759"/>
<dbReference type="AlphaFoldDB" id="A0A9P5Y1B9"/>
<proteinExistence type="predicted"/>
<reference evidence="1" key="1">
    <citation type="submission" date="2020-11" db="EMBL/GenBank/DDBJ databases">
        <authorList>
            <consortium name="DOE Joint Genome Institute"/>
            <person name="Ahrendt S."/>
            <person name="Riley R."/>
            <person name="Andreopoulos W."/>
            <person name="Labutti K."/>
            <person name="Pangilinan J."/>
            <person name="Ruiz-Duenas F.J."/>
            <person name="Barrasa J.M."/>
            <person name="Sanchez-Garcia M."/>
            <person name="Camarero S."/>
            <person name="Miyauchi S."/>
            <person name="Serrano A."/>
            <person name="Linde D."/>
            <person name="Babiker R."/>
            <person name="Drula E."/>
            <person name="Ayuso-Fernandez I."/>
            <person name="Pacheco R."/>
            <person name="Padilla G."/>
            <person name="Ferreira P."/>
            <person name="Barriuso J."/>
            <person name="Kellner H."/>
            <person name="Castanera R."/>
            <person name="Alfaro M."/>
            <person name="Ramirez L."/>
            <person name="Pisabarro A.G."/>
            <person name="Kuo A."/>
            <person name="Tritt A."/>
            <person name="Lipzen A."/>
            <person name="He G."/>
            <person name="Yan M."/>
            <person name="Ng V."/>
            <person name="Cullen D."/>
            <person name="Martin F."/>
            <person name="Rosso M.-N."/>
            <person name="Henrissat B."/>
            <person name="Hibbett D."/>
            <person name="Martinez A.T."/>
            <person name="Grigoriev I.V."/>
        </authorList>
    </citation>
    <scope>NUCLEOTIDE SEQUENCE</scope>
    <source>
        <strain evidence="1">CBS 247.69</strain>
    </source>
</reference>
<protein>
    <submittedName>
        <fullName evidence="1">Uncharacterized protein</fullName>
    </submittedName>
</protein>
<sequence length="470" mass="52015">MSSFIDLSTTDIERSVRSANSIANAWLLPRKTSAVKLHPKSAESSLLGLQVFLDKWLLSVYSEGLLYLWDLRVSQSAIRCASLDLGSERWTSFAAALEHDLNVIMIAMTSASSQITKVYRVELRRSESVFSPNNFELLRIISNPAGSSVVRAIDPGLQLVVFSTSDVVEVVKWRDDPEALRFRVSLQTDDLEEMWNGIIAVRLVDPYILIFKTRSVELCPLSPTDTEGNNSNALHLVHRFPSTTFRDISCSDFLHPLESGSDDMKSLRLCFLAHDVLQGVFQYLIHIHFPMASHLAPAHLTSLDVECIGVYPMANNINIGAIRPLRGNTGLASPIMVPARYESPAPSPLPTPTPTPSRHNLSVQGAGHGMLNPSARGFVSAVALGPQGKRAVWVERKRSNTKREVLVWGMDRGFDDDYIVDQNLMMDGKVVYVVGSYDLREDLTHCAISEVSGLVILGNRTGDLFRLGLD</sequence>
<evidence type="ECO:0000313" key="2">
    <source>
        <dbReference type="Proteomes" id="UP000807353"/>
    </source>
</evidence>
<dbReference type="EMBL" id="MU150283">
    <property type="protein sequence ID" value="KAF9461478.1"/>
    <property type="molecule type" value="Genomic_DNA"/>
</dbReference>
<dbReference type="Proteomes" id="UP000807353">
    <property type="component" value="Unassembled WGS sequence"/>
</dbReference>
<name>A0A9P5Y1B9_9AGAR</name>
<keyword evidence="2" id="KW-1185">Reference proteome</keyword>